<proteinExistence type="predicted"/>
<dbReference type="Proteomes" id="UP001164250">
    <property type="component" value="Chromosome 12"/>
</dbReference>
<dbReference type="EMBL" id="CM047908">
    <property type="protein sequence ID" value="KAJ0083194.1"/>
    <property type="molecule type" value="Genomic_DNA"/>
</dbReference>
<reference evidence="2" key="1">
    <citation type="journal article" date="2023" name="G3 (Bethesda)">
        <title>Genome assembly and association tests identify interacting loci associated with vigor, precocity, and sex in interspecific pistachio rootstocks.</title>
        <authorList>
            <person name="Palmer W."/>
            <person name="Jacygrad E."/>
            <person name="Sagayaradj S."/>
            <person name="Cavanaugh K."/>
            <person name="Han R."/>
            <person name="Bertier L."/>
            <person name="Beede B."/>
            <person name="Kafkas S."/>
            <person name="Golino D."/>
            <person name="Preece J."/>
            <person name="Michelmore R."/>
        </authorList>
    </citation>
    <scope>NUCLEOTIDE SEQUENCE [LARGE SCALE GENOMIC DNA]</scope>
</reference>
<organism evidence="1 2">
    <name type="scientific">Pistacia atlantica</name>
    <dbReference type="NCBI Taxonomy" id="434234"/>
    <lineage>
        <taxon>Eukaryota</taxon>
        <taxon>Viridiplantae</taxon>
        <taxon>Streptophyta</taxon>
        <taxon>Embryophyta</taxon>
        <taxon>Tracheophyta</taxon>
        <taxon>Spermatophyta</taxon>
        <taxon>Magnoliopsida</taxon>
        <taxon>eudicotyledons</taxon>
        <taxon>Gunneridae</taxon>
        <taxon>Pentapetalae</taxon>
        <taxon>rosids</taxon>
        <taxon>malvids</taxon>
        <taxon>Sapindales</taxon>
        <taxon>Anacardiaceae</taxon>
        <taxon>Pistacia</taxon>
    </lineage>
</organism>
<keyword evidence="2" id="KW-1185">Reference proteome</keyword>
<gene>
    <name evidence="1" type="ORF">Patl1_11534</name>
</gene>
<accession>A0ACC1A6Q8</accession>
<comment type="caution">
    <text evidence="1">The sequence shown here is derived from an EMBL/GenBank/DDBJ whole genome shotgun (WGS) entry which is preliminary data.</text>
</comment>
<evidence type="ECO:0000313" key="2">
    <source>
        <dbReference type="Proteomes" id="UP001164250"/>
    </source>
</evidence>
<evidence type="ECO:0000313" key="1">
    <source>
        <dbReference type="EMBL" id="KAJ0083194.1"/>
    </source>
</evidence>
<protein>
    <submittedName>
        <fullName evidence="1">Uncharacterized protein</fullName>
    </submittedName>
</protein>
<name>A0ACC1A6Q8_9ROSI</name>
<sequence>MGSRRTSRAHLLTLLSPSNTRLLQSSSHLLPALALKSIDNSSNNHHPLTLSPKTKTNDFSSAPGLFVLRAFDISNRRLGLRPLDVLTIKLKGLGMDMEKCVPGQYSLLCPACNGGDSEEKSLSVCISPDRITAIWVCCRAKCEWKGCTSIDVASTLAGVWRQHFITFKFEPNCPKEDNKRNHRGGSVTRAAM</sequence>